<evidence type="ECO:0000256" key="1">
    <source>
        <dbReference type="SAM" id="Coils"/>
    </source>
</evidence>
<feature type="region of interest" description="Disordered" evidence="2">
    <location>
        <begin position="102"/>
        <end position="180"/>
    </location>
</feature>
<name>A0AAV9ZP44_9AGAR</name>
<feature type="compositionally biased region" description="Basic and acidic residues" evidence="2">
    <location>
        <begin position="14"/>
        <end position="29"/>
    </location>
</feature>
<comment type="caution">
    <text evidence="4">The sequence shown here is derived from an EMBL/GenBank/DDBJ whole genome shotgun (WGS) entry which is preliminary data.</text>
</comment>
<accession>A0AAV9ZP44</accession>
<feature type="compositionally biased region" description="Polar residues" evidence="2">
    <location>
        <begin position="105"/>
        <end position="114"/>
    </location>
</feature>
<keyword evidence="1" id="KW-0175">Coiled coil</keyword>
<feature type="compositionally biased region" description="Acidic residues" evidence="2">
    <location>
        <begin position="896"/>
        <end position="925"/>
    </location>
</feature>
<keyword evidence="5" id="KW-1185">Reference proteome</keyword>
<dbReference type="EMBL" id="JAWWNJ010000128">
    <property type="protein sequence ID" value="KAK6987846.1"/>
    <property type="molecule type" value="Genomic_DNA"/>
</dbReference>
<protein>
    <recommendedName>
        <fullName evidence="3">DUF6589 domain-containing protein</fullName>
    </recommendedName>
</protein>
<organism evidence="4 5">
    <name type="scientific">Favolaschia claudopus</name>
    <dbReference type="NCBI Taxonomy" id="2862362"/>
    <lineage>
        <taxon>Eukaryota</taxon>
        <taxon>Fungi</taxon>
        <taxon>Dikarya</taxon>
        <taxon>Basidiomycota</taxon>
        <taxon>Agaricomycotina</taxon>
        <taxon>Agaricomycetes</taxon>
        <taxon>Agaricomycetidae</taxon>
        <taxon>Agaricales</taxon>
        <taxon>Marasmiineae</taxon>
        <taxon>Mycenaceae</taxon>
        <taxon>Favolaschia</taxon>
    </lineage>
</organism>
<dbReference type="Pfam" id="PF20231">
    <property type="entry name" value="DUF6589"/>
    <property type="match status" value="2"/>
</dbReference>
<reference evidence="4 5" key="1">
    <citation type="journal article" date="2024" name="J Genomics">
        <title>Draft genome sequencing and assembly of Favolaschia claudopus CIRM-BRFM 2984 isolated from oak limbs.</title>
        <authorList>
            <person name="Navarro D."/>
            <person name="Drula E."/>
            <person name="Chaduli D."/>
            <person name="Cazenave R."/>
            <person name="Ahrendt S."/>
            <person name="Wang J."/>
            <person name="Lipzen A."/>
            <person name="Daum C."/>
            <person name="Barry K."/>
            <person name="Grigoriev I.V."/>
            <person name="Favel A."/>
            <person name="Rosso M.N."/>
            <person name="Martin F."/>
        </authorList>
    </citation>
    <scope>NUCLEOTIDE SEQUENCE [LARGE SCALE GENOMIC DNA]</scope>
    <source>
        <strain evidence="4 5">CIRM-BRFM 2984</strain>
    </source>
</reference>
<evidence type="ECO:0000256" key="2">
    <source>
        <dbReference type="SAM" id="MobiDB-lite"/>
    </source>
</evidence>
<gene>
    <name evidence="4" type="ORF">R3P38DRAFT_2805309</name>
</gene>
<dbReference type="Proteomes" id="UP001362999">
    <property type="component" value="Unassembled WGS sequence"/>
</dbReference>
<feature type="domain" description="DUF6589" evidence="3">
    <location>
        <begin position="603"/>
        <end position="822"/>
    </location>
</feature>
<evidence type="ECO:0000313" key="5">
    <source>
        <dbReference type="Proteomes" id="UP001362999"/>
    </source>
</evidence>
<evidence type="ECO:0000313" key="4">
    <source>
        <dbReference type="EMBL" id="KAK6987846.1"/>
    </source>
</evidence>
<sequence length="951" mass="106334">MIPGGRGEEEGEEVNDKFPEDGEKERWGEGRNAPPRKKRALSLPPSSPPAILSSDSDSDSETDSNALPLVENQTIFTPEDESTMEHIESLPPLPPLFPLPLPFSSIGQSSQLQTPRRHRAGSLDPPALSPMSVLNITPLKPKKTRGRPALSPETLSLRATVRKLSSSQRSPDKRKASAASKALDRKAVALAAAKKKMAELKAEAEMKARMVAAEEAAKAAVAADTRRAQEVIRRIVMPAEEGGFTFENLDHFFKAMWRRGGDGDVSLLLTKYAKDEFISETMTAIYEREGRAIQDLLTRQSTTTVTDLLKEFSMEELTLEIQERAPNLWAALIVLAGPDETTRRETAGESRRDKGLCSSLAKANNFQLVIGLFLLGSGASKREIEILAHAGLSVSYTSLTSRNCERRAYRIYVKSAGHAWCRLSGDNLNIAFKVAEQRLQAKSHFDSGTTRIVIPGKDAAQGTLPLDLKPPRERALPVLDWSPEDVLPSPESAAQLSRSCFWQLKRVALVYIPGIPDNLKKALEDCPENYQIPLHKTEQYPLPALKEDESTLEGTFAVYTDTLKTMGIDDDGLERHGLMFDDGYLLTDSLKEKPLMAGWGGKKATEWKPAHELIHISLPAHIVDGFRVYCGAEDLSKWAQSATYTEFEEVAQTVFSKLFSSGAVNALRAQEKRDITLENTILFNRDALFYMEYTRAIKKGDVGRVLNVLAVWMVMMRAPKTMSRYADAIFKTLVRIKKFPPKLRELYLMNWLVNLTGKLLGFKPVDLLQEHQNFWAKIIYNAKGSNRSWEWLAVITVCIFTLRDAMRTVQAAFKIPAYGDKHKSPPIDDGVALIAKALEDEKIQTYVADRPANNHVSAVRDLIKEGAVYADGREAFRRFTRDTRRPRKEGPQAMPDDGDESDREEEEEEEIDSYDPTEEDLRVDDEEFLLEPTEILASAKEMVDSVLIDLM</sequence>
<feature type="coiled-coil region" evidence="1">
    <location>
        <begin position="183"/>
        <end position="210"/>
    </location>
</feature>
<feature type="domain" description="DUF6589" evidence="3">
    <location>
        <begin position="482"/>
        <end position="587"/>
    </location>
</feature>
<feature type="compositionally biased region" description="Low complexity" evidence="2">
    <location>
        <begin position="41"/>
        <end position="55"/>
    </location>
</feature>
<dbReference type="InterPro" id="IPR046496">
    <property type="entry name" value="DUF6589"/>
</dbReference>
<dbReference type="AlphaFoldDB" id="A0AAV9ZP44"/>
<feature type="region of interest" description="Disordered" evidence="2">
    <location>
        <begin position="880"/>
        <end position="925"/>
    </location>
</feature>
<proteinExistence type="predicted"/>
<evidence type="ECO:0000259" key="3">
    <source>
        <dbReference type="Pfam" id="PF20231"/>
    </source>
</evidence>
<feature type="region of interest" description="Disordered" evidence="2">
    <location>
        <begin position="1"/>
        <end position="89"/>
    </location>
</feature>